<reference evidence="1 2" key="1">
    <citation type="submission" date="2018-06" db="EMBL/GenBank/DDBJ databases">
        <authorList>
            <consortium name="Pathogen Informatics"/>
            <person name="Doyle S."/>
        </authorList>
    </citation>
    <scope>NUCLEOTIDE SEQUENCE [LARGE SCALE GENOMIC DNA]</scope>
    <source>
        <strain evidence="1 2">NCTC13456</strain>
    </source>
</reference>
<dbReference type="OrthoDB" id="1362002at2"/>
<dbReference type="STRING" id="343874.GCA_000805695_00054"/>
<name>A0A376GDY1_9FLAO</name>
<dbReference type="RefSeq" id="WP_038330365.1">
    <property type="nucleotide sequence ID" value="NZ_JSYQ01000001.1"/>
</dbReference>
<evidence type="ECO:0000313" key="2">
    <source>
        <dbReference type="Proteomes" id="UP000254737"/>
    </source>
</evidence>
<dbReference type="InterPro" id="IPR021388">
    <property type="entry name" value="DUF3024"/>
</dbReference>
<sequence length="113" mass="13635">MGKEISISEAYIKQFVESLRPEDHEIRKQLDFGYSWEKNTAILYTIRPFWNNPNELIQSEFAKIRYTKTTNEWKLYWMRASGIWELYEPHPIADNLQDLLAIIKEDQFHCFFG</sequence>
<proteinExistence type="predicted"/>
<dbReference type="Proteomes" id="UP000254737">
    <property type="component" value="Unassembled WGS sequence"/>
</dbReference>
<accession>A0A376GDY1</accession>
<protein>
    <submittedName>
        <fullName evidence="1">Protein of uncharacterized function (DUF3024)</fullName>
    </submittedName>
</protein>
<dbReference type="AlphaFoldDB" id="A0A376GDY1"/>
<organism evidence="1 2">
    <name type="scientific">Empedobacter falsenii</name>
    <dbReference type="NCBI Taxonomy" id="343874"/>
    <lineage>
        <taxon>Bacteria</taxon>
        <taxon>Pseudomonadati</taxon>
        <taxon>Bacteroidota</taxon>
        <taxon>Flavobacteriia</taxon>
        <taxon>Flavobacteriales</taxon>
        <taxon>Weeksellaceae</taxon>
        <taxon>Empedobacter</taxon>
    </lineage>
</organism>
<gene>
    <name evidence="1" type="ORF">NCTC13456_02198</name>
</gene>
<dbReference type="Pfam" id="PF11225">
    <property type="entry name" value="DUF3024"/>
    <property type="match status" value="1"/>
</dbReference>
<evidence type="ECO:0000313" key="1">
    <source>
        <dbReference type="EMBL" id="STD58574.1"/>
    </source>
</evidence>
<dbReference type="EMBL" id="UFXS01000001">
    <property type="protein sequence ID" value="STD58574.1"/>
    <property type="molecule type" value="Genomic_DNA"/>
</dbReference>